<gene>
    <name evidence="1" type="ORF">CEXT_52781</name>
</gene>
<name>A0AAV4U8N5_CAEEX</name>
<dbReference type="EMBL" id="BPLR01012476">
    <property type="protein sequence ID" value="GIY54158.1"/>
    <property type="molecule type" value="Genomic_DNA"/>
</dbReference>
<dbReference type="AlphaFoldDB" id="A0AAV4U8N5"/>
<reference evidence="1 2" key="1">
    <citation type="submission" date="2021-06" db="EMBL/GenBank/DDBJ databases">
        <title>Caerostris extrusa draft genome.</title>
        <authorList>
            <person name="Kono N."/>
            <person name="Arakawa K."/>
        </authorList>
    </citation>
    <scope>NUCLEOTIDE SEQUENCE [LARGE SCALE GENOMIC DNA]</scope>
</reference>
<protein>
    <submittedName>
        <fullName evidence="1">Uncharacterized protein</fullName>
    </submittedName>
</protein>
<dbReference type="Proteomes" id="UP001054945">
    <property type="component" value="Unassembled WGS sequence"/>
</dbReference>
<evidence type="ECO:0000313" key="2">
    <source>
        <dbReference type="Proteomes" id="UP001054945"/>
    </source>
</evidence>
<accession>A0AAV4U8N5</accession>
<sequence>MTQTILPNEPLVICPRSMQIQKKRTTISDGFRHPTDWNSLQLIKRMQSSRDALFVFPRALPPSYSACIANHVPKINPPVYYQGVIKFIPLAVSPHSTVPQLRFTALLGPLLQQEGERVRGTAVQEYFRITHTEYQIHKKSFLYSFATVCFSFIFNV</sequence>
<organism evidence="1 2">
    <name type="scientific">Caerostris extrusa</name>
    <name type="common">Bark spider</name>
    <name type="synonym">Caerostris bankana</name>
    <dbReference type="NCBI Taxonomy" id="172846"/>
    <lineage>
        <taxon>Eukaryota</taxon>
        <taxon>Metazoa</taxon>
        <taxon>Ecdysozoa</taxon>
        <taxon>Arthropoda</taxon>
        <taxon>Chelicerata</taxon>
        <taxon>Arachnida</taxon>
        <taxon>Araneae</taxon>
        <taxon>Araneomorphae</taxon>
        <taxon>Entelegynae</taxon>
        <taxon>Araneoidea</taxon>
        <taxon>Araneidae</taxon>
        <taxon>Caerostris</taxon>
    </lineage>
</organism>
<comment type="caution">
    <text evidence="1">The sequence shown here is derived from an EMBL/GenBank/DDBJ whole genome shotgun (WGS) entry which is preliminary data.</text>
</comment>
<evidence type="ECO:0000313" key="1">
    <source>
        <dbReference type="EMBL" id="GIY54158.1"/>
    </source>
</evidence>
<keyword evidence="2" id="KW-1185">Reference proteome</keyword>
<proteinExistence type="predicted"/>